<dbReference type="EMBL" id="OOFM01000005">
    <property type="protein sequence ID" value="SPL65347.1"/>
    <property type="molecule type" value="Genomic_DNA"/>
</dbReference>
<organism evidence="1 2">
    <name type="scientific">Ochrobactrum soli</name>
    <dbReference type="NCBI Taxonomy" id="2448455"/>
    <lineage>
        <taxon>Bacteria</taxon>
        <taxon>Pseudomonadati</taxon>
        <taxon>Pseudomonadota</taxon>
        <taxon>Alphaproteobacteria</taxon>
        <taxon>Hyphomicrobiales</taxon>
        <taxon>Brucellaceae</taxon>
        <taxon>Brucella/Ochrobactrum group</taxon>
        <taxon>Ochrobactrum</taxon>
    </lineage>
</organism>
<dbReference type="PIRSF" id="PIRSF020481">
    <property type="entry name" value="BAP"/>
    <property type="match status" value="1"/>
</dbReference>
<accession>A0A2P9HMM4</accession>
<dbReference type="InterPro" id="IPR052726">
    <property type="entry name" value="Phage_Baseplate_Hub"/>
</dbReference>
<gene>
    <name evidence="1" type="ORF">OHAE_1214</name>
</gene>
<protein>
    <submittedName>
        <fullName evidence="1">Baseplate assembly protein J</fullName>
    </submittedName>
</protein>
<name>A0A2P9HMM4_9HYPH</name>
<evidence type="ECO:0000313" key="2">
    <source>
        <dbReference type="Proteomes" id="UP000246073"/>
    </source>
</evidence>
<dbReference type="PANTHER" id="PTHR35862">
    <property type="entry name" value="FELS-2 PROPHAGE PROTEIN"/>
    <property type="match status" value="1"/>
</dbReference>
<dbReference type="AlphaFoldDB" id="A0A2P9HMM4"/>
<dbReference type="PANTHER" id="PTHR35862:SF1">
    <property type="entry name" value="FELS-2 PROPHAGE PROTEIN"/>
    <property type="match status" value="1"/>
</dbReference>
<dbReference type="InterPro" id="IPR014507">
    <property type="entry name" value="Baseplate_assembly_J_pred"/>
</dbReference>
<dbReference type="Proteomes" id="UP000246073">
    <property type="component" value="Unassembled WGS sequence"/>
</dbReference>
<evidence type="ECO:0000313" key="1">
    <source>
        <dbReference type="EMBL" id="SPL65347.1"/>
    </source>
</evidence>
<dbReference type="RefSeq" id="WP_109369000.1">
    <property type="nucleotide sequence ID" value="NZ_OOFM01000005.1"/>
</dbReference>
<reference evidence="2" key="1">
    <citation type="submission" date="2017-12" db="EMBL/GenBank/DDBJ databases">
        <authorList>
            <person name="Diaz M."/>
        </authorList>
    </citation>
    <scope>NUCLEOTIDE SEQUENCE [LARGE SCALE GENOMIC DNA]</scope>
    <source>
        <strain evidence="2">FI11154</strain>
    </source>
</reference>
<proteinExistence type="predicted"/>
<sequence>MAIDLTLVPLPDVIETLDYETILNEMVADFKERWAKVRETKPELPAYNVEMLETDPVKIVIEAFAYRELLWRARANQVARAVMLATATGTDLDNFAADFGMTRRIIRYDDEGNPVYESDEEFRQRRNLAPDGYAAAGPEDAYRFFAWSADGSIKQVEAIKGENNRCDVILLGREGDGTVSQDVVTKVYDALSPKARRPLTDNVYVRSATIVSQVIRVKVTAQTGPDVSTTVAKAKASIQDYASSRSAIGTVLRADGIIAAAHNGNALESVVVIEPATDVDPGKYGTVYVPEVIVEVA</sequence>